<evidence type="ECO:0000256" key="1">
    <source>
        <dbReference type="SAM" id="Phobius"/>
    </source>
</evidence>
<sequence length="117" mass="13627">MIRRCSTSALFFALLLASPSPSMLPGRIQIADAFATTALAVTGGFLGWLSFNAQEVYNSIKRWWGGPVEWGKIWEDYKKARHAIMQKEPNDEMRHILISDMREDFRIKYPQWAYKWN</sequence>
<protein>
    <submittedName>
        <fullName evidence="3">Uncharacterized protein</fullName>
    </submittedName>
</protein>
<dbReference type="Proteomes" id="UP000604046">
    <property type="component" value="Unassembled WGS sequence"/>
</dbReference>
<keyword evidence="1" id="KW-1133">Transmembrane helix</keyword>
<proteinExistence type="predicted"/>
<feature type="chain" id="PRO_5033060647" evidence="2">
    <location>
        <begin position="18"/>
        <end position="117"/>
    </location>
</feature>
<comment type="caution">
    <text evidence="3">The sequence shown here is derived from an EMBL/GenBank/DDBJ whole genome shotgun (WGS) entry which is preliminary data.</text>
</comment>
<dbReference type="EMBL" id="CAJNDS010000324">
    <property type="protein sequence ID" value="CAE7192328.1"/>
    <property type="molecule type" value="Genomic_DNA"/>
</dbReference>
<feature type="transmembrane region" description="Helical" evidence="1">
    <location>
        <begin position="29"/>
        <end position="51"/>
    </location>
</feature>
<dbReference type="OrthoDB" id="10380685at2759"/>
<feature type="signal peptide" evidence="2">
    <location>
        <begin position="1"/>
        <end position="17"/>
    </location>
</feature>
<evidence type="ECO:0000256" key="2">
    <source>
        <dbReference type="SAM" id="SignalP"/>
    </source>
</evidence>
<gene>
    <name evidence="3" type="ORF">SNAT2548_LOCUS5142</name>
</gene>
<dbReference type="AlphaFoldDB" id="A0A812IXH4"/>
<keyword evidence="2" id="KW-0732">Signal</keyword>
<accession>A0A812IXH4</accession>
<keyword evidence="1" id="KW-0472">Membrane</keyword>
<evidence type="ECO:0000313" key="3">
    <source>
        <dbReference type="EMBL" id="CAE7192328.1"/>
    </source>
</evidence>
<reference evidence="3" key="1">
    <citation type="submission" date="2021-02" db="EMBL/GenBank/DDBJ databases">
        <authorList>
            <person name="Dougan E. K."/>
            <person name="Rhodes N."/>
            <person name="Thang M."/>
            <person name="Chan C."/>
        </authorList>
    </citation>
    <scope>NUCLEOTIDE SEQUENCE</scope>
</reference>
<keyword evidence="1" id="KW-0812">Transmembrane</keyword>
<name>A0A812IXH4_9DINO</name>
<keyword evidence="4" id="KW-1185">Reference proteome</keyword>
<evidence type="ECO:0000313" key="4">
    <source>
        <dbReference type="Proteomes" id="UP000604046"/>
    </source>
</evidence>
<organism evidence="3 4">
    <name type="scientific">Symbiodinium natans</name>
    <dbReference type="NCBI Taxonomy" id="878477"/>
    <lineage>
        <taxon>Eukaryota</taxon>
        <taxon>Sar</taxon>
        <taxon>Alveolata</taxon>
        <taxon>Dinophyceae</taxon>
        <taxon>Suessiales</taxon>
        <taxon>Symbiodiniaceae</taxon>
        <taxon>Symbiodinium</taxon>
    </lineage>
</organism>